<accession>A7HJA1</accession>
<feature type="transmembrane region" description="Helical" evidence="1">
    <location>
        <begin position="6"/>
        <end position="37"/>
    </location>
</feature>
<evidence type="ECO:0000313" key="3">
    <source>
        <dbReference type="Proteomes" id="UP000002415"/>
    </source>
</evidence>
<dbReference type="STRING" id="381764.Fnod_0117"/>
<reference evidence="2 3" key="2">
    <citation type="journal article" date="2009" name="Proc. Natl. Acad. Sci. U.S.A.">
        <title>On the chimeric nature, thermophilic origin, and phylogenetic placement of the Thermotogales.</title>
        <authorList>
            <person name="Zhaxybayeva O."/>
            <person name="Swithers K.S."/>
            <person name="Lapierre P."/>
            <person name="Fournier G.P."/>
            <person name="Bickhart D.M."/>
            <person name="DeBoy R.T."/>
            <person name="Nelson K.E."/>
            <person name="Nesbo C.L."/>
            <person name="Doolittle W.F."/>
            <person name="Gogarten J.P."/>
            <person name="Noll K.M."/>
        </authorList>
    </citation>
    <scope>NUCLEOTIDE SEQUENCE [LARGE SCALE GENOMIC DNA]</scope>
    <source>
        <strain evidence="3">ATCC 35602 / DSM 5306 / Rt17-B1</strain>
    </source>
</reference>
<dbReference type="OrthoDB" id="47671at2"/>
<keyword evidence="1" id="KW-0472">Membrane</keyword>
<gene>
    <name evidence="2" type="ordered locus">Fnod_0117</name>
</gene>
<keyword evidence="3" id="KW-1185">Reference proteome</keyword>
<sequence>MFWGIILLSAGIFILLSIVLSVTSPVWLVLGSVAFVGGVISMIKSFPNGLGLSILGGLIVVQALGYIKMGFWEFVIAIIAAGLIEIGLKLIVSSNKNRWS</sequence>
<dbReference type="EMBL" id="CP000771">
    <property type="protein sequence ID" value="ABS59984.1"/>
    <property type="molecule type" value="Genomic_DNA"/>
</dbReference>
<evidence type="ECO:0000313" key="2">
    <source>
        <dbReference type="EMBL" id="ABS59984.1"/>
    </source>
</evidence>
<dbReference type="KEGG" id="fno:Fnod_0117"/>
<organism evidence="2 3">
    <name type="scientific">Fervidobacterium nodosum (strain ATCC 35602 / DSM 5306 / Rt17-B1)</name>
    <dbReference type="NCBI Taxonomy" id="381764"/>
    <lineage>
        <taxon>Bacteria</taxon>
        <taxon>Thermotogati</taxon>
        <taxon>Thermotogota</taxon>
        <taxon>Thermotogae</taxon>
        <taxon>Thermotogales</taxon>
        <taxon>Fervidobacteriaceae</taxon>
        <taxon>Fervidobacterium</taxon>
    </lineage>
</organism>
<dbReference type="Proteomes" id="UP000002415">
    <property type="component" value="Chromosome"/>
</dbReference>
<proteinExistence type="predicted"/>
<protein>
    <submittedName>
        <fullName evidence="2">Uncharacterized protein</fullName>
    </submittedName>
</protein>
<dbReference type="HOGENOM" id="CLU_180672_0_0_0"/>
<evidence type="ECO:0000256" key="1">
    <source>
        <dbReference type="SAM" id="Phobius"/>
    </source>
</evidence>
<dbReference type="RefSeq" id="WP_011993307.1">
    <property type="nucleotide sequence ID" value="NC_009718.1"/>
</dbReference>
<keyword evidence="1" id="KW-1133">Transmembrane helix</keyword>
<keyword evidence="1" id="KW-0812">Transmembrane</keyword>
<reference evidence="2 3" key="1">
    <citation type="submission" date="2007-07" db="EMBL/GenBank/DDBJ databases">
        <title>Complete sequence of Fervidobacterium nodosum Rt17-B1.</title>
        <authorList>
            <consortium name="US DOE Joint Genome Institute"/>
            <person name="Copeland A."/>
            <person name="Lucas S."/>
            <person name="Lapidus A."/>
            <person name="Barry K."/>
            <person name="Glavina del Rio T."/>
            <person name="Dalin E."/>
            <person name="Tice H."/>
            <person name="Pitluck S."/>
            <person name="Saunders E."/>
            <person name="Brettin T."/>
            <person name="Bruce D."/>
            <person name="Detter J.C."/>
            <person name="Han C."/>
            <person name="Schmutz J."/>
            <person name="Larimer F."/>
            <person name="Land M."/>
            <person name="Hauser L."/>
            <person name="Kyrpides N."/>
            <person name="Mikhailova N."/>
            <person name="Nelson K."/>
            <person name="Gogarten J.P."/>
            <person name="Noll K."/>
            <person name="Richardson P."/>
        </authorList>
    </citation>
    <scope>NUCLEOTIDE SEQUENCE [LARGE SCALE GENOMIC DNA]</scope>
    <source>
        <strain evidence="3">ATCC 35602 / DSM 5306 / Rt17-B1</strain>
    </source>
</reference>
<dbReference type="AlphaFoldDB" id="A7HJA1"/>
<feature type="transmembrane region" description="Helical" evidence="1">
    <location>
        <begin position="49"/>
        <end position="68"/>
    </location>
</feature>
<feature type="transmembrane region" description="Helical" evidence="1">
    <location>
        <begin position="74"/>
        <end position="92"/>
    </location>
</feature>
<name>A7HJA1_FERNB</name>